<dbReference type="Gene3D" id="3.30.565.30">
    <property type="entry name" value="Sporulation initiation phosphotransferase B (SpoOB), C-terminal domain"/>
    <property type="match status" value="1"/>
</dbReference>
<dbReference type="KEGG" id="hhd:HBHAL_3655"/>
<keyword evidence="2" id="KW-0808">Transferase</keyword>
<dbReference type="Pfam" id="PF14689">
    <property type="entry name" value="SPOB_a"/>
    <property type="match status" value="1"/>
</dbReference>
<dbReference type="EMBL" id="HE717023">
    <property type="protein sequence ID" value="CCG46000.1"/>
    <property type="molecule type" value="Genomic_DNA"/>
</dbReference>
<dbReference type="HOGENOM" id="CLU_126491_0_0_9"/>
<reference evidence="6 7" key="1">
    <citation type="journal article" date="2013" name="Environ. Microbiol.">
        <title>Chloride and organic osmolytes: a hybrid strategy to cope with elevated salinities by the moderately halophilic, chloride-dependent bacterium Halobacillus halophilus.</title>
        <authorList>
            <person name="Saum S.H."/>
            <person name="Pfeiffer F."/>
            <person name="Palm P."/>
            <person name="Rampp M."/>
            <person name="Schuster S.C."/>
            <person name="Muller V."/>
            <person name="Oesterhelt D."/>
        </authorList>
    </citation>
    <scope>NUCLEOTIDE SEQUENCE [LARGE SCALE GENOMIC DNA]</scope>
    <source>
        <strain evidence="7">ATCC 35676 / DSM 2266 / JCM 20832 / KCTC 3685 / LMG 17431 / NBRC 102448 / NCIMB 2269</strain>
    </source>
</reference>
<keyword evidence="7" id="KW-1185">Reference proteome</keyword>
<evidence type="ECO:0000259" key="5">
    <source>
        <dbReference type="Pfam" id="PF14689"/>
    </source>
</evidence>
<evidence type="ECO:0000256" key="3">
    <source>
        <dbReference type="ARBA" id="ARBA00022777"/>
    </source>
</evidence>
<dbReference type="RefSeq" id="WP_014643889.1">
    <property type="nucleotide sequence ID" value="NC_017668.1"/>
</dbReference>
<evidence type="ECO:0000256" key="1">
    <source>
        <dbReference type="ARBA" id="ARBA00022553"/>
    </source>
</evidence>
<feature type="coiled-coil region" evidence="4">
    <location>
        <begin position="30"/>
        <end position="57"/>
    </location>
</feature>
<dbReference type="GO" id="GO:0000155">
    <property type="term" value="F:phosphorelay sensor kinase activity"/>
    <property type="evidence" value="ECO:0007669"/>
    <property type="project" value="InterPro"/>
</dbReference>
<evidence type="ECO:0000313" key="6">
    <source>
        <dbReference type="EMBL" id="CCG46000.1"/>
    </source>
</evidence>
<protein>
    <submittedName>
        <fullName evidence="6">Sporulation initiation phosphotransferase</fullName>
    </submittedName>
</protein>
<dbReference type="InterPro" id="IPR037100">
    <property type="entry name" value="Spo0B_C_sf"/>
</dbReference>
<evidence type="ECO:0000256" key="2">
    <source>
        <dbReference type="ARBA" id="ARBA00022679"/>
    </source>
</evidence>
<proteinExistence type="predicted"/>
<keyword evidence="3" id="KW-0418">Kinase</keyword>
<dbReference type="eggNOG" id="COG3290">
    <property type="taxonomic scope" value="Bacteria"/>
</dbReference>
<sequence length="172" mass="20745">MDDKEIITLLRHKRHDWMNQIQLLQGYASLGKQERLLDQIDDIKEEAENERRILNSDAVVFPIWLISFNWKYDYYRIKYSLSDEVDLSRHDQKLTAYGERMIELMNDYRVDDELYEGTVQIYKGIDEHSLGLSWEWEGRFRHTETFMKELNQAGFIATILEERELSIEMMID</sequence>
<dbReference type="Proteomes" id="UP000007397">
    <property type="component" value="Chromosome"/>
</dbReference>
<keyword evidence="4" id="KW-0175">Coiled coil</keyword>
<dbReference type="Gene3D" id="1.10.287.130">
    <property type="match status" value="1"/>
</dbReference>
<evidence type="ECO:0000256" key="4">
    <source>
        <dbReference type="SAM" id="Coils"/>
    </source>
</evidence>
<name>I0JPD0_HALH3</name>
<gene>
    <name evidence="6" type="ordered locus">HBHAL_3655</name>
</gene>
<accession>I0JPD0</accession>
<dbReference type="InterPro" id="IPR016120">
    <property type="entry name" value="Sig_transdc_His_kin_SpoOB"/>
</dbReference>
<organism evidence="6 7">
    <name type="scientific">Halobacillus halophilus (strain ATCC 35676 / DSM 2266 / JCM 20832 / KCTC 3685 / LMG 17431 / NBRC 102448 / NCIMB 2269)</name>
    <name type="common">Sporosarcina halophila</name>
    <dbReference type="NCBI Taxonomy" id="866895"/>
    <lineage>
        <taxon>Bacteria</taxon>
        <taxon>Bacillati</taxon>
        <taxon>Bacillota</taxon>
        <taxon>Bacilli</taxon>
        <taxon>Bacillales</taxon>
        <taxon>Bacillaceae</taxon>
        <taxon>Halobacillus</taxon>
    </lineage>
</organism>
<evidence type="ECO:0000313" key="7">
    <source>
        <dbReference type="Proteomes" id="UP000007397"/>
    </source>
</evidence>
<feature type="domain" description="SpoOB alpha-helical" evidence="5">
    <location>
        <begin position="4"/>
        <end position="55"/>
    </location>
</feature>
<dbReference type="PATRIC" id="fig|866895.3.peg.2678"/>
<dbReference type="AlphaFoldDB" id="I0JPD0"/>
<keyword evidence="1" id="KW-0597">Phosphoprotein</keyword>
<dbReference type="STRING" id="866895.HBHAL_3655"/>
<dbReference type="SUPFAM" id="SSF55890">
    <property type="entry name" value="Sporulation response regulatory protein Spo0B"/>
    <property type="match status" value="1"/>
</dbReference>
<dbReference type="InterPro" id="IPR039506">
    <property type="entry name" value="SPOB_a"/>
</dbReference>